<keyword evidence="4" id="KW-0012">Acyltransferase</keyword>
<dbReference type="InterPro" id="IPR006464">
    <property type="entry name" value="AcTrfase_RimI/Ard1"/>
</dbReference>
<dbReference type="EC" id="2.3.1.266" evidence="5"/>
<keyword evidence="7" id="KW-0687">Ribonucleoprotein</keyword>
<dbReference type="GO" id="GO:0005840">
    <property type="term" value="C:ribosome"/>
    <property type="evidence" value="ECO:0007669"/>
    <property type="project" value="UniProtKB-KW"/>
</dbReference>
<evidence type="ECO:0000256" key="4">
    <source>
        <dbReference type="ARBA" id="ARBA00023315"/>
    </source>
</evidence>
<dbReference type="NCBIfam" id="TIGR01575">
    <property type="entry name" value="rimI"/>
    <property type="match status" value="1"/>
</dbReference>
<evidence type="ECO:0000313" key="7">
    <source>
        <dbReference type="EMBL" id="MBO0332569.1"/>
    </source>
</evidence>
<reference evidence="7 8" key="1">
    <citation type="submission" date="2021-03" db="EMBL/GenBank/DDBJ databases">
        <title>Sneathiella sp. CAU 1612 isolated from Kang Won-do.</title>
        <authorList>
            <person name="Kim W."/>
        </authorList>
    </citation>
    <scope>NUCLEOTIDE SEQUENCE [LARGE SCALE GENOMIC DNA]</scope>
    <source>
        <strain evidence="7 8">CAU 1612</strain>
    </source>
</reference>
<dbReference type="PANTHER" id="PTHR43420">
    <property type="entry name" value="ACETYLTRANSFERASE"/>
    <property type="match status" value="1"/>
</dbReference>
<sequence>MKEDAIFIDFFTGKSMAPLAAAMHARCFSEAWKEADFISALDIPGTLLQILSIAEEPAAFSLYRIVMDEAEILTLGTLPEFRGKGIAAHLLFSGSEKLKVSGVCCLYLEVGSRNLAAQRLYTKQGFKEIGRRRNYYNHGGKPEDAIMMKNRL</sequence>
<feature type="domain" description="N-acetyltransferase" evidence="6">
    <location>
        <begin position="8"/>
        <end position="152"/>
    </location>
</feature>
<comment type="function">
    <text evidence="5">Acetylates the N-terminal alanine of ribosomal protein bS18.</text>
</comment>
<keyword evidence="8" id="KW-1185">Reference proteome</keyword>
<protein>
    <recommendedName>
        <fullName evidence="5">[Ribosomal protein bS18]-alanine N-acetyltransferase</fullName>
        <ecNumber evidence="5">2.3.1.266</ecNumber>
    </recommendedName>
</protein>
<dbReference type="EMBL" id="JAFLNC010000001">
    <property type="protein sequence ID" value="MBO0332569.1"/>
    <property type="molecule type" value="Genomic_DNA"/>
</dbReference>
<evidence type="ECO:0000256" key="2">
    <source>
        <dbReference type="ARBA" id="ARBA00022490"/>
    </source>
</evidence>
<dbReference type="CDD" id="cd04301">
    <property type="entry name" value="NAT_SF"/>
    <property type="match status" value="1"/>
</dbReference>
<dbReference type="Pfam" id="PF00583">
    <property type="entry name" value="Acetyltransf_1"/>
    <property type="match status" value="1"/>
</dbReference>
<dbReference type="RefSeq" id="WP_207042086.1">
    <property type="nucleotide sequence ID" value="NZ_JAFLNC010000001.1"/>
</dbReference>
<keyword evidence="2 5" id="KW-0963">Cytoplasm</keyword>
<comment type="similarity">
    <text evidence="1 5">Belongs to the acetyltransferase family. RimI subfamily.</text>
</comment>
<evidence type="ECO:0000259" key="6">
    <source>
        <dbReference type="PROSITE" id="PS51186"/>
    </source>
</evidence>
<dbReference type="SUPFAM" id="SSF55729">
    <property type="entry name" value="Acyl-CoA N-acyltransferases (Nat)"/>
    <property type="match status" value="1"/>
</dbReference>
<evidence type="ECO:0000256" key="1">
    <source>
        <dbReference type="ARBA" id="ARBA00005395"/>
    </source>
</evidence>
<dbReference type="InterPro" id="IPR000182">
    <property type="entry name" value="GNAT_dom"/>
</dbReference>
<gene>
    <name evidence="7" type="primary">rimI</name>
    <name evidence="7" type="ORF">J0X12_03020</name>
</gene>
<dbReference type="InterPro" id="IPR016181">
    <property type="entry name" value="Acyl_CoA_acyltransferase"/>
</dbReference>
<dbReference type="Proteomes" id="UP000664761">
    <property type="component" value="Unassembled WGS sequence"/>
</dbReference>
<evidence type="ECO:0000256" key="3">
    <source>
        <dbReference type="ARBA" id="ARBA00022679"/>
    </source>
</evidence>
<evidence type="ECO:0000313" key="8">
    <source>
        <dbReference type="Proteomes" id="UP000664761"/>
    </source>
</evidence>
<comment type="caution">
    <text evidence="7">The sequence shown here is derived from an EMBL/GenBank/DDBJ whole genome shotgun (WGS) entry which is preliminary data.</text>
</comment>
<name>A0ABS3F231_9PROT</name>
<comment type="catalytic activity">
    <reaction evidence="5">
        <text>N-terminal L-alanyl-[ribosomal protein bS18] + acetyl-CoA = N-terminal N(alpha)-acetyl-L-alanyl-[ribosomal protein bS18] + CoA + H(+)</text>
        <dbReference type="Rhea" id="RHEA:43756"/>
        <dbReference type="Rhea" id="RHEA-COMP:10676"/>
        <dbReference type="Rhea" id="RHEA-COMP:10677"/>
        <dbReference type="ChEBI" id="CHEBI:15378"/>
        <dbReference type="ChEBI" id="CHEBI:57287"/>
        <dbReference type="ChEBI" id="CHEBI:57288"/>
        <dbReference type="ChEBI" id="CHEBI:64718"/>
        <dbReference type="ChEBI" id="CHEBI:83683"/>
        <dbReference type="EC" id="2.3.1.266"/>
    </reaction>
</comment>
<accession>A0ABS3F231</accession>
<dbReference type="Gene3D" id="3.40.630.30">
    <property type="match status" value="1"/>
</dbReference>
<dbReference type="InterPro" id="IPR050680">
    <property type="entry name" value="YpeA/RimI_acetyltransf"/>
</dbReference>
<dbReference type="PROSITE" id="PS51186">
    <property type="entry name" value="GNAT"/>
    <property type="match status" value="1"/>
</dbReference>
<keyword evidence="3" id="KW-0808">Transferase</keyword>
<dbReference type="PANTHER" id="PTHR43420:SF12">
    <property type="entry name" value="N-ACETYLTRANSFERASE DOMAIN-CONTAINING PROTEIN"/>
    <property type="match status" value="1"/>
</dbReference>
<keyword evidence="7" id="KW-0689">Ribosomal protein</keyword>
<organism evidence="7 8">
    <name type="scientific">Sneathiella sedimenti</name>
    <dbReference type="NCBI Taxonomy" id="2816034"/>
    <lineage>
        <taxon>Bacteria</taxon>
        <taxon>Pseudomonadati</taxon>
        <taxon>Pseudomonadota</taxon>
        <taxon>Alphaproteobacteria</taxon>
        <taxon>Sneathiellales</taxon>
        <taxon>Sneathiellaceae</taxon>
        <taxon>Sneathiella</taxon>
    </lineage>
</organism>
<proteinExistence type="inferred from homology"/>
<evidence type="ECO:0000256" key="5">
    <source>
        <dbReference type="RuleBase" id="RU363094"/>
    </source>
</evidence>
<comment type="subcellular location">
    <subcellularLocation>
        <location evidence="5">Cytoplasm</location>
    </subcellularLocation>
</comment>